<evidence type="ECO:0000256" key="3">
    <source>
        <dbReference type="ARBA" id="ARBA00022448"/>
    </source>
</evidence>
<evidence type="ECO:0000256" key="4">
    <source>
        <dbReference type="ARBA" id="ARBA00022597"/>
    </source>
</evidence>
<keyword evidence="8 11" id="KW-0472">Membrane</keyword>
<feature type="transmembrane region" description="Helical" evidence="11">
    <location>
        <begin position="243"/>
        <end position="263"/>
    </location>
</feature>
<feature type="transmembrane region" description="Helical" evidence="11">
    <location>
        <begin position="320"/>
        <end position="341"/>
    </location>
</feature>
<keyword evidence="7 11" id="KW-1133">Transmembrane helix</keyword>
<protein>
    <recommendedName>
        <fullName evidence="9">UDP-galactose transporter homolog 1</fullName>
    </recommendedName>
</protein>
<dbReference type="OrthoDB" id="1601at2759"/>
<evidence type="ECO:0000256" key="10">
    <source>
        <dbReference type="SAM" id="MobiDB-lite"/>
    </source>
</evidence>
<keyword evidence="13" id="KW-1185">Reference proteome</keyword>
<feature type="transmembrane region" description="Helical" evidence="11">
    <location>
        <begin position="166"/>
        <end position="184"/>
    </location>
</feature>
<dbReference type="Pfam" id="PF08449">
    <property type="entry name" value="UAA"/>
    <property type="match status" value="1"/>
</dbReference>
<comment type="similarity">
    <text evidence="2">Belongs to the nucleotide-sugar transporter family. SLC35B subfamily.</text>
</comment>
<evidence type="ECO:0000313" key="12">
    <source>
        <dbReference type="EMBL" id="KAF2400174.1"/>
    </source>
</evidence>
<evidence type="ECO:0000256" key="5">
    <source>
        <dbReference type="ARBA" id="ARBA00022692"/>
    </source>
</evidence>
<feature type="transmembrane region" description="Helical" evidence="11">
    <location>
        <begin position="72"/>
        <end position="92"/>
    </location>
</feature>
<gene>
    <name evidence="12" type="ORF">EJ06DRAFT_477294</name>
</gene>
<keyword evidence="5 11" id="KW-0812">Transmembrane</keyword>
<keyword evidence="4" id="KW-0762">Sugar transport</keyword>
<reference evidence="12" key="1">
    <citation type="journal article" date="2020" name="Stud. Mycol.">
        <title>101 Dothideomycetes genomes: a test case for predicting lifestyles and emergence of pathogens.</title>
        <authorList>
            <person name="Haridas S."/>
            <person name="Albert R."/>
            <person name="Binder M."/>
            <person name="Bloem J."/>
            <person name="Labutti K."/>
            <person name="Salamov A."/>
            <person name="Andreopoulos B."/>
            <person name="Baker S."/>
            <person name="Barry K."/>
            <person name="Bills G."/>
            <person name="Bluhm B."/>
            <person name="Cannon C."/>
            <person name="Castanera R."/>
            <person name="Culley D."/>
            <person name="Daum C."/>
            <person name="Ezra D."/>
            <person name="Gonzalez J."/>
            <person name="Henrissat B."/>
            <person name="Kuo A."/>
            <person name="Liang C."/>
            <person name="Lipzen A."/>
            <person name="Lutzoni F."/>
            <person name="Magnuson J."/>
            <person name="Mondo S."/>
            <person name="Nolan M."/>
            <person name="Ohm R."/>
            <person name="Pangilinan J."/>
            <person name="Park H.-J."/>
            <person name="Ramirez L."/>
            <person name="Alfaro M."/>
            <person name="Sun H."/>
            <person name="Tritt A."/>
            <person name="Yoshinaga Y."/>
            <person name="Zwiers L.-H."/>
            <person name="Turgeon B."/>
            <person name="Goodwin S."/>
            <person name="Spatafora J."/>
            <person name="Crous P."/>
            <person name="Grigoriev I."/>
        </authorList>
    </citation>
    <scope>NUCLEOTIDE SEQUENCE</scope>
    <source>
        <strain evidence="12">CBS 262.69</strain>
    </source>
</reference>
<dbReference type="InterPro" id="IPR013657">
    <property type="entry name" value="SCL35B1-4/HUT1"/>
</dbReference>
<dbReference type="AlphaFoldDB" id="A0A6G1HW62"/>
<feature type="compositionally biased region" description="Pro residues" evidence="10">
    <location>
        <begin position="14"/>
        <end position="24"/>
    </location>
</feature>
<feature type="transmembrane region" description="Helical" evidence="11">
    <location>
        <begin position="204"/>
        <end position="222"/>
    </location>
</feature>
<proteinExistence type="inferred from homology"/>
<feature type="transmembrane region" description="Helical" evidence="11">
    <location>
        <begin position="32"/>
        <end position="52"/>
    </location>
</feature>
<evidence type="ECO:0000256" key="7">
    <source>
        <dbReference type="ARBA" id="ARBA00022989"/>
    </source>
</evidence>
<evidence type="ECO:0000313" key="13">
    <source>
        <dbReference type="Proteomes" id="UP000799640"/>
    </source>
</evidence>
<dbReference type="GO" id="GO:0005460">
    <property type="term" value="F:UDP-glucose transmembrane transporter activity"/>
    <property type="evidence" value="ECO:0007669"/>
    <property type="project" value="TreeGrafter"/>
</dbReference>
<evidence type="ECO:0000256" key="9">
    <source>
        <dbReference type="ARBA" id="ARBA00041103"/>
    </source>
</evidence>
<dbReference type="GO" id="GO:0005459">
    <property type="term" value="F:UDP-galactose transmembrane transporter activity"/>
    <property type="evidence" value="ECO:0007669"/>
    <property type="project" value="TreeGrafter"/>
</dbReference>
<feature type="transmembrane region" description="Helical" evidence="11">
    <location>
        <begin position="295"/>
        <end position="313"/>
    </location>
</feature>
<dbReference type="EMBL" id="ML996695">
    <property type="protein sequence ID" value="KAF2400174.1"/>
    <property type="molecule type" value="Genomic_DNA"/>
</dbReference>
<dbReference type="SUPFAM" id="SSF103481">
    <property type="entry name" value="Multidrug resistance efflux transporter EmrE"/>
    <property type="match status" value="2"/>
</dbReference>
<name>A0A6G1HW62_9PEZI</name>
<evidence type="ECO:0000256" key="6">
    <source>
        <dbReference type="ARBA" id="ARBA00022824"/>
    </source>
</evidence>
<evidence type="ECO:0000256" key="1">
    <source>
        <dbReference type="ARBA" id="ARBA00004477"/>
    </source>
</evidence>
<feature type="region of interest" description="Disordered" evidence="10">
    <location>
        <begin position="1"/>
        <end position="25"/>
    </location>
</feature>
<keyword evidence="3" id="KW-0813">Transport</keyword>
<dbReference type="InterPro" id="IPR037185">
    <property type="entry name" value="EmrE-like"/>
</dbReference>
<dbReference type="Proteomes" id="UP000799640">
    <property type="component" value="Unassembled WGS sequence"/>
</dbReference>
<feature type="transmembrane region" description="Helical" evidence="11">
    <location>
        <begin position="138"/>
        <end position="159"/>
    </location>
</feature>
<comment type="subcellular location">
    <subcellularLocation>
        <location evidence="1">Endoplasmic reticulum membrane</location>
        <topology evidence="1">Multi-pass membrane protein</topology>
    </subcellularLocation>
</comment>
<evidence type="ECO:0000256" key="8">
    <source>
        <dbReference type="ARBA" id="ARBA00023136"/>
    </source>
</evidence>
<organism evidence="12 13">
    <name type="scientific">Trichodelitschia bisporula</name>
    <dbReference type="NCBI Taxonomy" id="703511"/>
    <lineage>
        <taxon>Eukaryota</taxon>
        <taxon>Fungi</taxon>
        <taxon>Dikarya</taxon>
        <taxon>Ascomycota</taxon>
        <taxon>Pezizomycotina</taxon>
        <taxon>Dothideomycetes</taxon>
        <taxon>Dothideomycetes incertae sedis</taxon>
        <taxon>Phaeotrichales</taxon>
        <taxon>Phaeotrichaceae</taxon>
        <taxon>Trichodelitschia</taxon>
    </lineage>
</organism>
<accession>A0A6G1HW62</accession>
<keyword evidence="6" id="KW-0256">Endoplasmic reticulum</keyword>
<evidence type="ECO:0000256" key="2">
    <source>
        <dbReference type="ARBA" id="ARBA00010694"/>
    </source>
</evidence>
<feature type="transmembrane region" description="Helical" evidence="11">
    <location>
        <begin position="347"/>
        <end position="365"/>
    </location>
</feature>
<dbReference type="GO" id="GO:0000139">
    <property type="term" value="C:Golgi membrane"/>
    <property type="evidence" value="ECO:0007669"/>
    <property type="project" value="TreeGrafter"/>
</dbReference>
<feature type="transmembrane region" description="Helical" evidence="11">
    <location>
        <begin position="112"/>
        <end position="132"/>
    </location>
</feature>
<dbReference type="PANTHER" id="PTHR10778:SF10">
    <property type="entry name" value="SOLUTE CARRIER FAMILY 35 MEMBER B1"/>
    <property type="match status" value="1"/>
</dbReference>
<sequence length="393" mass="42480">MQSNGIVHDIKPAPHAPRPAPTAPTPKAEAGFGSLVFCVGGIYASFLTWAVLQERITTTPYGHRGSRFTHAVFLNTVQSAFAAVSGLAYLLLTTSHPHRRGPAPIFPSRRILAPLLLISLTSSLASPFGYAALEHIDYITFILAKSCKLLPVMFLHVTLFRKRYSLYKYAVVALVTLGVAVFTLHHPSTASKAAKHGSKQAAASPGWGLFLLGVNLLFDGLTNSTQDQIFTSFRPYSGPQMMCAQNLLSTALTTSFLLLAPFAPPALTGYLGINATELRDALAFIRAHPSVGWDVLGFAACGAVGQVFIFHTLQVFSSLLLVTVTVTRKMLTMVVSVLWFGHSISRMQWLGVGLVFGGVGAEGIMNRREKVEKERKARAREASVAGQKEGKEL</sequence>
<evidence type="ECO:0000256" key="11">
    <source>
        <dbReference type="SAM" id="Phobius"/>
    </source>
</evidence>
<dbReference type="GO" id="GO:0005789">
    <property type="term" value="C:endoplasmic reticulum membrane"/>
    <property type="evidence" value="ECO:0007669"/>
    <property type="project" value="UniProtKB-SubCell"/>
</dbReference>
<dbReference type="PANTHER" id="PTHR10778">
    <property type="entry name" value="SOLUTE CARRIER FAMILY 35 MEMBER B"/>
    <property type="match status" value="1"/>
</dbReference>